<keyword evidence="4 7" id="KW-1133">Transmembrane helix</keyword>
<feature type="transmembrane region" description="Helical" evidence="7">
    <location>
        <begin position="334"/>
        <end position="353"/>
    </location>
</feature>
<evidence type="ECO:0000256" key="1">
    <source>
        <dbReference type="ARBA" id="ARBA00004651"/>
    </source>
</evidence>
<dbReference type="Pfam" id="PF07690">
    <property type="entry name" value="MFS_1"/>
    <property type="match status" value="1"/>
</dbReference>
<dbReference type="InterPro" id="IPR036259">
    <property type="entry name" value="MFS_trans_sf"/>
</dbReference>
<feature type="transmembrane region" description="Helical" evidence="7">
    <location>
        <begin position="66"/>
        <end position="88"/>
    </location>
</feature>
<feature type="transmembrane region" description="Helical" evidence="7">
    <location>
        <begin position="24"/>
        <end position="46"/>
    </location>
</feature>
<evidence type="ECO:0000256" key="5">
    <source>
        <dbReference type="ARBA" id="ARBA00023136"/>
    </source>
</evidence>
<dbReference type="PATRIC" id="fig|1423782.4.peg.1568"/>
<dbReference type="STRING" id="1423782.FD32_GL001511"/>
<dbReference type="PANTHER" id="PTHR23528">
    <property type="match status" value="1"/>
</dbReference>
<dbReference type="EMBL" id="AZGM01000027">
    <property type="protein sequence ID" value="KRM29132.1"/>
    <property type="molecule type" value="Genomic_DNA"/>
</dbReference>
<dbReference type="SUPFAM" id="SSF103473">
    <property type="entry name" value="MFS general substrate transporter"/>
    <property type="match status" value="1"/>
</dbReference>
<evidence type="ECO:0000256" key="6">
    <source>
        <dbReference type="SAM" id="MobiDB-lite"/>
    </source>
</evidence>
<comment type="subcellular location">
    <subcellularLocation>
        <location evidence="1">Cell membrane</location>
        <topology evidence="1">Multi-pass membrane protein</topology>
    </subcellularLocation>
</comment>
<feature type="domain" description="Major facilitator superfamily (MFS) profile" evidence="8">
    <location>
        <begin position="240"/>
        <end position="424"/>
    </location>
</feature>
<keyword evidence="5 7" id="KW-0472">Membrane</keyword>
<evidence type="ECO:0000256" key="4">
    <source>
        <dbReference type="ARBA" id="ARBA00022989"/>
    </source>
</evidence>
<dbReference type="Gene3D" id="1.20.1250.20">
    <property type="entry name" value="MFS general substrate transporter like domains"/>
    <property type="match status" value="2"/>
</dbReference>
<proteinExistence type="predicted"/>
<evidence type="ECO:0000256" key="2">
    <source>
        <dbReference type="ARBA" id="ARBA00022448"/>
    </source>
</evidence>
<organism evidence="9 10">
    <name type="scientific">Limosilactobacillus panis DSM 6035</name>
    <dbReference type="NCBI Taxonomy" id="1423782"/>
    <lineage>
        <taxon>Bacteria</taxon>
        <taxon>Bacillati</taxon>
        <taxon>Bacillota</taxon>
        <taxon>Bacilli</taxon>
        <taxon>Lactobacillales</taxon>
        <taxon>Lactobacillaceae</taxon>
        <taxon>Limosilactobacillus</taxon>
    </lineage>
</organism>
<feature type="transmembrane region" description="Helical" evidence="7">
    <location>
        <begin position="311"/>
        <end position="328"/>
    </location>
</feature>
<keyword evidence="2" id="KW-0813">Transport</keyword>
<gene>
    <name evidence="9" type="ORF">FD32_GL001511</name>
</gene>
<keyword evidence="10" id="KW-1185">Reference proteome</keyword>
<keyword evidence="3 7" id="KW-0812">Transmembrane</keyword>
<dbReference type="AlphaFoldDB" id="A0A0R1XRD7"/>
<reference evidence="9 10" key="1">
    <citation type="journal article" date="2015" name="Genome Announc.">
        <title>Expanding the biotechnology potential of lactobacilli through comparative genomics of 213 strains and associated genera.</title>
        <authorList>
            <person name="Sun Z."/>
            <person name="Harris H.M."/>
            <person name="McCann A."/>
            <person name="Guo C."/>
            <person name="Argimon S."/>
            <person name="Zhang W."/>
            <person name="Yang X."/>
            <person name="Jeffery I.B."/>
            <person name="Cooney J.C."/>
            <person name="Kagawa T.F."/>
            <person name="Liu W."/>
            <person name="Song Y."/>
            <person name="Salvetti E."/>
            <person name="Wrobel A."/>
            <person name="Rasinkangas P."/>
            <person name="Parkhill J."/>
            <person name="Rea M.C."/>
            <person name="O'Sullivan O."/>
            <person name="Ritari J."/>
            <person name="Douillard F.P."/>
            <person name="Paul Ross R."/>
            <person name="Yang R."/>
            <person name="Briner A.E."/>
            <person name="Felis G.E."/>
            <person name="de Vos W.M."/>
            <person name="Barrangou R."/>
            <person name="Klaenhammer T.R."/>
            <person name="Caufield P.W."/>
            <person name="Cui Y."/>
            <person name="Zhang H."/>
            <person name="O'Toole P.W."/>
        </authorList>
    </citation>
    <scope>NUCLEOTIDE SEQUENCE [LARGE SCALE GENOMIC DNA]</scope>
    <source>
        <strain evidence="9 10">DSM 6035</strain>
    </source>
</reference>
<feature type="region of interest" description="Disordered" evidence="6">
    <location>
        <begin position="1"/>
        <end position="20"/>
    </location>
</feature>
<evidence type="ECO:0000259" key="8">
    <source>
        <dbReference type="PROSITE" id="PS50850"/>
    </source>
</evidence>
<evidence type="ECO:0000256" key="3">
    <source>
        <dbReference type="ARBA" id="ARBA00022692"/>
    </source>
</evidence>
<feature type="transmembrane region" description="Helical" evidence="7">
    <location>
        <begin position="279"/>
        <end position="299"/>
    </location>
</feature>
<evidence type="ECO:0000256" key="7">
    <source>
        <dbReference type="SAM" id="Phobius"/>
    </source>
</evidence>
<feature type="transmembrane region" description="Helical" evidence="7">
    <location>
        <begin position="100"/>
        <end position="120"/>
    </location>
</feature>
<protein>
    <submittedName>
        <fullName evidence="9">Major facilitator transporter</fullName>
    </submittedName>
</protein>
<feature type="transmembrane region" description="Helical" evidence="7">
    <location>
        <begin position="400"/>
        <end position="420"/>
    </location>
</feature>
<name>A0A0R1XRD7_9LACO</name>
<comment type="caution">
    <text evidence="9">The sequence shown here is derived from an EMBL/GenBank/DDBJ whole genome shotgun (WGS) entry which is preliminary data.</text>
</comment>
<feature type="transmembrane region" description="Helical" evidence="7">
    <location>
        <begin position="190"/>
        <end position="208"/>
    </location>
</feature>
<dbReference type="GO" id="GO:0022857">
    <property type="term" value="F:transmembrane transporter activity"/>
    <property type="evidence" value="ECO:0007669"/>
    <property type="project" value="InterPro"/>
</dbReference>
<dbReference type="InterPro" id="IPR011701">
    <property type="entry name" value="MFS"/>
</dbReference>
<dbReference type="Proteomes" id="UP000051412">
    <property type="component" value="Unassembled WGS sequence"/>
</dbReference>
<dbReference type="GO" id="GO:0005886">
    <property type="term" value="C:plasma membrane"/>
    <property type="evidence" value="ECO:0007669"/>
    <property type="project" value="UniProtKB-SubCell"/>
</dbReference>
<sequence length="424" mass="45876">MKNMDNSTERKPWQTPTNEEQKKFPVRTCIGIVLGYFLWVGPYLGLVGVTVPKLVQDIDPATKQNVIATMSAVAMIVATISNIIWGGLSDRTRSRWGRRTPWIIVGSIGSFISIIAWSHAKTAFGVVVGDSVYVLFQNMIVAPLVAVIADRTSEQFRGTMSGMYALGTAAAQGLGPVIGSHFLYNNTMGFYVMATMTLVSGPIAALILHEQSTKDMPVEKIDGWKAFSANFVFPTHNARNFYLALFGKFMIIISQFAISGYTLYIFTDYIKLKGGAVQQYVSLISIILMITAIIMSLISGPLADKMKVRKMPVITAGLIIALGVFVPRQTTNTWGMLAYAVIAGIGFGMYNSVDQALNIDVLPNEKTAAKDLGLLNMANSAGQIFGPIVAATAINMGGYGYIFPAACVSAVLGSILIFFIKGIK</sequence>
<feature type="transmembrane region" description="Helical" evidence="7">
    <location>
        <begin position="161"/>
        <end position="184"/>
    </location>
</feature>
<dbReference type="PROSITE" id="PS50850">
    <property type="entry name" value="MFS"/>
    <property type="match status" value="1"/>
</dbReference>
<evidence type="ECO:0000313" key="9">
    <source>
        <dbReference type="EMBL" id="KRM29132.1"/>
    </source>
</evidence>
<evidence type="ECO:0000313" key="10">
    <source>
        <dbReference type="Proteomes" id="UP000051412"/>
    </source>
</evidence>
<feature type="transmembrane region" description="Helical" evidence="7">
    <location>
        <begin position="132"/>
        <end position="149"/>
    </location>
</feature>
<dbReference type="PANTHER" id="PTHR23528:SF1">
    <property type="entry name" value="MAJOR FACILITATOR SUPERFAMILY (MFS) PROFILE DOMAIN-CONTAINING PROTEIN"/>
    <property type="match status" value="1"/>
</dbReference>
<accession>A0A0R1XRD7</accession>
<feature type="transmembrane region" description="Helical" evidence="7">
    <location>
        <begin position="374"/>
        <end position="394"/>
    </location>
</feature>
<dbReference type="InterPro" id="IPR020846">
    <property type="entry name" value="MFS_dom"/>
</dbReference>
<feature type="transmembrane region" description="Helical" evidence="7">
    <location>
        <begin position="241"/>
        <end position="267"/>
    </location>
</feature>